<dbReference type="AlphaFoldDB" id="A0AAD7FV00"/>
<gene>
    <name evidence="2" type="ORF">FB45DRAFT_297819</name>
</gene>
<dbReference type="Proteomes" id="UP001221142">
    <property type="component" value="Unassembled WGS sequence"/>
</dbReference>
<dbReference type="InterPro" id="IPR032675">
    <property type="entry name" value="LRR_dom_sf"/>
</dbReference>
<evidence type="ECO:0000313" key="3">
    <source>
        <dbReference type="Proteomes" id="UP001221142"/>
    </source>
</evidence>
<proteinExistence type="predicted"/>
<dbReference type="SUPFAM" id="SSF52047">
    <property type="entry name" value="RNI-like"/>
    <property type="match status" value="1"/>
</dbReference>
<organism evidence="2 3">
    <name type="scientific">Roridomyces roridus</name>
    <dbReference type="NCBI Taxonomy" id="1738132"/>
    <lineage>
        <taxon>Eukaryota</taxon>
        <taxon>Fungi</taxon>
        <taxon>Dikarya</taxon>
        <taxon>Basidiomycota</taxon>
        <taxon>Agaricomycotina</taxon>
        <taxon>Agaricomycetes</taxon>
        <taxon>Agaricomycetidae</taxon>
        <taxon>Agaricales</taxon>
        <taxon>Marasmiineae</taxon>
        <taxon>Mycenaceae</taxon>
        <taxon>Roridomyces</taxon>
    </lineage>
</organism>
<dbReference type="Gene3D" id="3.80.10.10">
    <property type="entry name" value="Ribonuclease Inhibitor"/>
    <property type="match status" value="1"/>
</dbReference>
<evidence type="ECO:0000256" key="1">
    <source>
        <dbReference type="SAM" id="Coils"/>
    </source>
</evidence>
<evidence type="ECO:0000313" key="2">
    <source>
        <dbReference type="EMBL" id="KAJ7644565.1"/>
    </source>
</evidence>
<accession>A0AAD7FV00</accession>
<comment type="caution">
    <text evidence="2">The sequence shown here is derived from an EMBL/GenBank/DDBJ whole genome shotgun (WGS) entry which is preliminary data.</text>
</comment>
<feature type="coiled-coil region" evidence="1">
    <location>
        <begin position="26"/>
        <end position="53"/>
    </location>
</feature>
<sequence length="378" mass="42185">MESILSSLKFGDPCTPSFAREVRGHISAAESNIARLDTEIQDLTRLRERERELLAALKPLVTPIRKLPVELLKIFLLLVDSTEDWLLPALLVSQICAHWRRVACATPQLWDRCMPLDLSKARSDAYLATTKTIFERSAPLSVPVSLDQEPAEASPLAEYLYGLAPRWKSLVWSGSSSRLRALPLGSLDSLESVDLSRCTDVPSSSPNEVFLGAQRLRMVTLSLGIMDRFQRPWSQLTSLTVTERVHPAQRLLEVLLQCTNIVEVSFAIMMPWTEAPALSAPIIPLPRLKQLVLIFGPDGGNITPFFSRLSLPALTTLGIMSVAVSGTDTVTWWSSEVFTQFQRRSPRVQELTLLGTSLTSERGVSLLTEYPYLIWIDM</sequence>
<name>A0AAD7FV00_9AGAR</name>
<evidence type="ECO:0008006" key="4">
    <source>
        <dbReference type="Google" id="ProtNLM"/>
    </source>
</evidence>
<keyword evidence="3" id="KW-1185">Reference proteome</keyword>
<keyword evidence="1" id="KW-0175">Coiled coil</keyword>
<protein>
    <recommendedName>
        <fullName evidence="4">F-box domain-containing protein</fullName>
    </recommendedName>
</protein>
<reference evidence="2" key="1">
    <citation type="submission" date="2023-03" db="EMBL/GenBank/DDBJ databases">
        <title>Massive genome expansion in bonnet fungi (Mycena s.s.) driven by repeated elements and novel gene families across ecological guilds.</title>
        <authorList>
            <consortium name="Lawrence Berkeley National Laboratory"/>
            <person name="Harder C.B."/>
            <person name="Miyauchi S."/>
            <person name="Viragh M."/>
            <person name="Kuo A."/>
            <person name="Thoen E."/>
            <person name="Andreopoulos B."/>
            <person name="Lu D."/>
            <person name="Skrede I."/>
            <person name="Drula E."/>
            <person name="Henrissat B."/>
            <person name="Morin E."/>
            <person name="Kohler A."/>
            <person name="Barry K."/>
            <person name="LaButti K."/>
            <person name="Morin E."/>
            <person name="Salamov A."/>
            <person name="Lipzen A."/>
            <person name="Mereny Z."/>
            <person name="Hegedus B."/>
            <person name="Baldrian P."/>
            <person name="Stursova M."/>
            <person name="Weitz H."/>
            <person name="Taylor A."/>
            <person name="Grigoriev I.V."/>
            <person name="Nagy L.G."/>
            <person name="Martin F."/>
            <person name="Kauserud H."/>
        </authorList>
    </citation>
    <scope>NUCLEOTIDE SEQUENCE</scope>
    <source>
        <strain evidence="2">9284</strain>
    </source>
</reference>
<dbReference type="EMBL" id="JARKIF010000003">
    <property type="protein sequence ID" value="KAJ7644565.1"/>
    <property type="molecule type" value="Genomic_DNA"/>
</dbReference>